<feature type="non-terminal residue" evidence="1">
    <location>
        <position position="312"/>
    </location>
</feature>
<reference evidence="1" key="1">
    <citation type="submission" date="2021-06" db="EMBL/GenBank/DDBJ databases">
        <authorList>
            <person name="Kallberg Y."/>
            <person name="Tangrot J."/>
            <person name="Rosling A."/>
        </authorList>
    </citation>
    <scope>NUCLEOTIDE SEQUENCE</scope>
    <source>
        <strain evidence="1">MA461A</strain>
    </source>
</reference>
<proteinExistence type="predicted"/>
<name>A0ACA9M236_9GLOM</name>
<protein>
    <submittedName>
        <fullName evidence="1">33362_t:CDS:1</fullName>
    </submittedName>
</protein>
<dbReference type="Proteomes" id="UP000789920">
    <property type="component" value="Unassembled WGS sequence"/>
</dbReference>
<gene>
    <name evidence="1" type="ORF">RPERSI_LOCUS4439</name>
</gene>
<keyword evidence="2" id="KW-1185">Reference proteome</keyword>
<evidence type="ECO:0000313" key="1">
    <source>
        <dbReference type="EMBL" id="CAG8562824.1"/>
    </source>
</evidence>
<accession>A0ACA9M236</accession>
<comment type="caution">
    <text evidence="1">The sequence shown here is derived from an EMBL/GenBank/DDBJ whole genome shotgun (WGS) entry which is preliminary data.</text>
</comment>
<dbReference type="EMBL" id="CAJVQC010006096">
    <property type="protein sequence ID" value="CAG8562824.1"/>
    <property type="molecule type" value="Genomic_DNA"/>
</dbReference>
<evidence type="ECO:0000313" key="2">
    <source>
        <dbReference type="Proteomes" id="UP000789920"/>
    </source>
</evidence>
<organism evidence="1 2">
    <name type="scientific">Racocetra persica</name>
    <dbReference type="NCBI Taxonomy" id="160502"/>
    <lineage>
        <taxon>Eukaryota</taxon>
        <taxon>Fungi</taxon>
        <taxon>Fungi incertae sedis</taxon>
        <taxon>Mucoromycota</taxon>
        <taxon>Glomeromycotina</taxon>
        <taxon>Glomeromycetes</taxon>
        <taxon>Diversisporales</taxon>
        <taxon>Gigasporaceae</taxon>
        <taxon>Racocetra</taxon>
    </lineage>
</organism>
<sequence>MSTSKKKTTYPEAYTLLLKFYQEANPTKKKENAIREAQNLWNELKSDKNKLDKKIKLLKLKSEKNKIERQLFFFKAARQSQECNALKLTEEPAHVSLATIFEDTIENTTDNETDNSKYRNAEAITYSGPTFIRIHSSKHDTSTAYSHGKDFDDIMNDERLHNFTKTEDGQTKPVILILTDGAPLSHDLAGIILFHDTFGSHLNEQLKIFDERLEKCNFKAAREILASVWEDTVIDGYLGLVEYVDPPEEHYQSSLNEKPVTWIEKHTITCHYITQVVKCDNPSCCRPFHSRIRQLFPNYFFSPPILVQQKPH</sequence>